<accession>A0A7X6M3N8</accession>
<evidence type="ECO:0000259" key="1">
    <source>
        <dbReference type="Pfam" id="PF13577"/>
    </source>
</evidence>
<organism evidence="2 3">
    <name type="scientific">Nocardia veterana</name>
    <dbReference type="NCBI Taxonomy" id="132249"/>
    <lineage>
        <taxon>Bacteria</taxon>
        <taxon>Bacillati</taxon>
        <taxon>Actinomycetota</taxon>
        <taxon>Actinomycetes</taxon>
        <taxon>Mycobacteriales</taxon>
        <taxon>Nocardiaceae</taxon>
        <taxon>Nocardia</taxon>
    </lineage>
</organism>
<protein>
    <submittedName>
        <fullName evidence="2">Nuclear transport factor 2 family protein</fullName>
    </submittedName>
</protein>
<feature type="domain" description="SnoaL-like" evidence="1">
    <location>
        <begin position="4"/>
        <end position="130"/>
    </location>
</feature>
<gene>
    <name evidence="2" type="ORF">HGA07_29670</name>
</gene>
<name>A0A7X6M3N8_9NOCA</name>
<dbReference type="RefSeq" id="WP_051031509.1">
    <property type="nucleotide sequence ID" value="NZ_CAWPHS010000055.1"/>
</dbReference>
<comment type="caution">
    <text evidence="2">The sequence shown here is derived from an EMBL/GenBank/DDBJ whole genome shotgun (WGS) entry which is preliminary data.</text>
</comment>
<dbReference type="InterPro" id="IPR037401">
    <property type="entry name" value="SnoaL-like"/>
</dbReference>
<dbReference type="Gene3D" id="3.10.450.50">
    <property type="match status" value="1"/>
</dbReference>
<dbReference type="SUPFAM" id="SSF54427">
    <property type="entry name" value="NTF2-like"/>
    <property type="match status" value="1"/>
</dbReference>
<dbReference type="Proteomes" id="UP000523447">
    <property type="component" value="Unassembled WGS sequence"/>
</dbReference>
<dbReference type="AlphaFoldDB" id="A0A7X6M3N8"/>
<evidence type="ECO:0000313" key="2">
    <source>
        <dbReference type="EMBL" id="NKY89745.1"/>
    </source>
</evidence>
<reference evidence="2 3" key="1">
    <citation type="submission" date="2020-04" db="EMBL/GenBank/DDBJ databases">
        <title>MicrobeNet Type strains.</title>
        <authorList>
            <person name="Nicholson A.C."/>
        </authorList>
    </citation>
    <scope>NUCLEOTIDE SEQUENCE [LARGE SCALE GENOMIC DNA]</scope>
    <source>
        <strain evidence="2 3">DSM 44445</strain>
    </source>
</reference>
<dbReference type="Pfam" id="PF13577">
    <property type="entry name" value="SnoaL_4"/>
    <property type="match status" value="1"/>
</dbReference>
<proteinExistence type="predicted"/>
<dbReference type="CDD" id="cd00531">
    <property type="entry name" value="NTF2_like"/>
    <property type="match status" value="1"/>
</dbReference>
<sequence length="167" mass="17998">MSDSAESKCAVAETCTRMAVHADRREWELLRGLFADKVVLDYTSLNGGEPAQLTPQEIVDAWAAALGGYDATQHLVGNQLVQLDGDRAVCTASFQATHRLSVAHGSGLWTLGGDYRWELARTGTRWLIISVTMTATWGHGNQDLPARAAQAALNGPTDVSYRPDVSA</sequence>
<keyword evidence="3" id="KW-1185">Reference proteome</keyword>
<evidence type="ECO:0000313" key="3">
    <source>
        <dbReference type="Proteomes" id="UP000523447"/>
    </source>
</evidence>
<dbReference type="InterPro" id="IPR032710">
    <property type="entry name" value="NTF2-like_dom_sf"/>
</dbReference>
<dbReference type="EMBL" id="JAAXPE010000059">
    <property type="protein sequence ID" value="NKY89745.1"/>
    <property type="molecule type" value="Genomic_DNA"/>
</dbReference>